<keyword evidence="4" id="KW-0720">Serine protease</keyword>
<dbReference type="InterPro" id="IPR000209">
    <property type="entry name" value="Peptidase_S8/S53_dom"/>
</dbReference>
<comment type="similarity">
    <text evidence="1">Belongs to the peptidase S8 family.</text>
</comment>
<evidence type="ECO:0000256" key="2">
    <source>
        <dbReference type="ARBA" id="ARBA00022670"/>
    </source>
</evidence>
<evidence type="ECO:0000256" key="4">
    <source>
        <dbReference type="ARBA" id="ARBA00022825"/>
    </source>
</evidence>
<dbReference type="Proteomes" id="UP000195106">
    <property type="component" value="Unassembled WGS sequence"/>
</dbReference>
<dbReference type="GO" id="GO:0006508">
    <property type="term" value="P:proteolysis"/>
    <property type="evidence" value="ECO:0007669"/>
    <property type="project" value="UniProtKB-KW"/>
</dbReference>
<dbReference type="InterPro" id="IPR045051">
    <property type="entry name" value="SBT"/>
</dbReference>
<protein>
    <submittedName>
        <fullName evidence="9">Subtilase family protein</fullName>
    </submittedName>
</protein>
<feature type="signal peptide" evidence="6">
    <location>
        <begin position="1"/>
        <end position="39"/>
    </location>
</feature>
<feature type="domain" description="Peptidase S8/S53" evidence="7">
    <location>
        <begin position="185"/>
        <end position="333"/>
    </location>
</feature>
<feature type="domain" description="Inhibitor I9" evidence="8">
    <location>
        <begin position="58"/>
        <end position="156"/>
    </location>
</feature>
<dbReference type="SUPFAM" id="SSF52743">
    <property type="entry name" value="Subtilisin-like"/>
    <property type="match status" value="1"/>
</dbReference>
<feature type="compositionally biased region" description="Basic and acidic residues" evidence="5">
    <location>
        <begin position="273"/>
        <end position="282"/>
    </location>
</feature>
<reference evidence="9 10" key="1">
    <citation type="submission" date="2016-08" db="EMBL/GenBank/DDBJ databases">
        <title>Genome sequence of Clavibacter michiganensis spp. strain CASJ009.</title>
        <authorList>
            <person name="Thapa S.P."/>
            <person name="Coaker G."/>
        </authorList>
    </citation>
    <scope>NUCLEOTIDE SEQUENCE [LARGE SCALE GENOMIC DNA]</scope>
    <source>
        <strain evidence="9">CASJ009</strain>
    </source>
</reference>
<dbReference type="Gene3D" id="3.40.50.200">
    <property type="entry name" value="Peptidase S8/S53 domain"/>
    <property type="match status" value="1"/>
</dbReference>
<dbReference type="InterPro" id="IPR010259">
    <property type="entry name" value="S8pro/Inhibitor_I9"/>
</dbReference>
<dbReference type="InterPro" id="IPR037045">
    <property type="entry name" value="S8pro/Inhibitor_I9_sf"/>
</dbReference>
<evidence type="ECO:0000259" key="8">
    <source>
        <dbReference type="Pfam" id="PF05922"/>
    </source>
</evidence>
<dbReference type="Pfam" id="PF05922">
    <property type="entry name" value="Inhibitor_I9"/>
    <property type="match status" value="1"/>
</dbReference>
<evidence type="ECO:0000313" key="9">
    <source>
        <dbReference type="EMBL" id="OUE10064.1"/>
    </source>
</evidence>
<evidence type="ECO:0000256" key="3">
    <source>
        <dbReference type="ARBA" id="ARBA00022801"/>
    </source>
</evidence>
<dbReference type="InterPro" id="IPR015500">
    <property type="entry name" value="Peptidase_S8_subtilisin-rel"/>
</dbReference>
<dbReference type="AlphaFoldDB" id="A0A251XWW8"/>
<feature type="compositionally biased region" description="Low complexity" evidence="5">
    <location>
        <begin position="340"/>
        <end position="376"/>
    </location>
</feature>
<feature type="chain" id="PRO_5039515330" evidence="6">
    <location>
        <begin position="40"/>
        <end position="423"/>
    </location>
</feature>
<feature type="compositionally biased region" description="Low complexity" evidence="5">
    <location>
        <begin position="395"/>
        <end position="415"/>
    </location>
</feature>
<dbReference type="InterPro" id="IPR036852">
    <property type="entry name" value="Peptidase_S8/S53_dom_sf"/>
</dbReference>
<dbReference type="Gene3D" id="3.30.70.80">
    <property type="entry name" value="Peptidase S8 propeptide/proteinase inhibitor I9"/>
    <property type="match status" value="1"/>
</dbReference>
<evidence type="ECO:0000256" key="5">
    <source>
        <dbReference type="SAM" id="MobiDB-lite"/>
    </source>
</evidence>
<keyword evidence="3" id="KW-0378">Hydrolase</keyword>
<organism evidence="9 10">
    <name type="scientific">Clavibacter michiganensis</name>
    <dbReference type="NCBI Taxonomy" id="28447"/>
    <lineage>
        <taxon>Bacteria</taxon>
        <taxon>Bacillati</taxon>
        <taxon>Actinomycetota</taxon>
        <taxon>Actinomycetes</taxon>
        <taxon>Micrococcales</taxon>
        <taxon>Microbacteriaceae</taxon>
        <taxon>Clavibacter</taxon>
    </lineage>
</organism>
<feature type="region of interest" description="Disordered" evidence="5">
    <location>
        <begin position="262"/>
        <end position="299"/>
    </location>
</feature>
<feature type="region of interest" description="Disordered" evidence="5">
    <location>
        <begin position="329"/>
        <end position="423"/>
    </location>
</feature>
<evidence type="ECO:0000256" key="1">
    <source>
        <dbReference type="ARBA" id="ARBA00011073"/>
    </source>
</evidence>
<comment type="caution">
    <text evidence="9">The sequence shown here is derived from an EMBL/GenBank/DDBJ whole genome shotgun (WGS) entry which is preliminary data.</text>
</comment>
<dbReference type="PANTHER" id="PTHR10795">
    <property type="entry name" value="PROPROTEIN CONVERTASE SUBTILISIN/KEXIN"/>
    <property type="match status" value="1"/>
</dbReference>
<dbReference type="PROSITE" id="PS00136">
    <property type="entry name" value="SUBTILASE_ASP"/>
    <property type="match status" value="1"/>
</dbReference>
<evidence type="ECO:0000313" key="10">
    <source>
        <dbReference type="Proteomes" id="UP000195106"/>
    </source>
</evidence>
<dbReference type="PRINTS" id="PR00723">
    <property type="entry name" value="SUBTILISIN"/>
</dbReference>
<dbReference type="Pfam" id="PF00082">
    <property type="entry name" value="Peptidase_S8"/>
    <property type="match status" value="1"/>
</dbReference>
<name>A0A251XWW8_9MICO</name>
<accession>A0A251XWW8</accession>
<dbReference type="InterPro" id="IPR023827">
    <property type="entry name" value="Peptidase_S8_Asp-AS"/>
</dbReference>
<evidence type="ECO:0000259" key="7">
    <source>
        <dbReference type="Pfam" id="PF00082"/>
    </source>
</evidence>
<sequence>MSAHRDPRLPDRRRRPRAARPLAACVVAFALVLAGGAAAGAAVVPRAAVPQHAADGHYLVTLKGQPAATYDGTLDGLARTTADPGARLDVRSEAVERYTDHLAHAQRSVADSIGATPTHEYSLTTNGFSASLTAAQVRALGHDADVLSVEPDRMLHGRSTPAMRSLGLEGGHGLWAAAGGVERAGAGTVIGVIDTGIAADNPSFAGAPLGSSPGDEPYRDGQGITFRKADGGDFRGACETGDGFTAADCSTKVIGARSFVAGWDASGNPLGPQERRSPRDVSGHGSHTASTAAGDADVPADIRGRGLGTIAGVAPAAKVAAYKACWNGPDLTDDMDDGARSPTSSRRSTRPRPTASTSSTSRSASAARPWTTSSAPCWAPRAPGSPWPRPRATWAPTRAPSRTRSRGSPPSRPAACRTATWRP</sequence>
<gene>
    <name evidence="9" type="ORF">CMsap09_14050</name>
</gene>
<dbReference type="EMBL" id="MDHJ01000001">
    <property type="protein sequence ID" value="OUE10064.1"/>
    <property type="molecule type" value="Genomic_DNA"/>
</dbReference>
<dbReference type="GO" id="GO:0004252">
    <property type="term" value="F:serine-type endopeptidase activity"/>
    <property type="evidence" value="ECO:0007669"/>
    <property type="project" value="InterPro"/>
</dbReference>
<keyword evidence="6" id="KW-0732">Signal</keyword>
<keyword evidence="2" id="KW-0645">Protease</keyword>
<evidence type="ECO:0000256" key="6">
    <source>
        <dbReference type="SAM" id="SignalP"/>
    </source>
</evidence>
<proteinExistence type="inferred from homology"/>